<accession>A0A382IUA4</accession>
<reference evidence="2" key="1">
    <citation type="submission" date="2018-05" db="EMBL/GenBank/DDBJ databases">
        <authorList>
            <person name="Lanie J.A."/>
            <person name="Ng W.-L."/>
            <person name="Kazmierczak K.M."/>
            <person name="Andrzejewski T.M."/>
            <person name="Davidsen T.M."/>
            <person name="Wayne K.J."/>
            <person name="Tettelin H."/>
            <person name="Glass J.I."/>
            <person name="Rusch D."/>
            <person name="Podicherti R."/>
            <person name="Tsui H.-C.T."/>
            <person name="Winkler M.E."/>
        </authorList>
    </citation>
    <scope>NUCLEOTIDE SEQUENCE</scope>
</reference>
<sequence length="83" mass="9365">CADFGAKTVWSRRGFVLAGSVALFIFLVFFRAIFDDEIQQEHSGPPQQPEFRSNRRSLVAGMSESDVRGVAWRAPKNPIKYGF</sequence>
<dbReference type="AlphaFoldDB" id="A0A382IUA4"/>
<name>A0A382IUA4_9ZZZZ</name>
<keyword evidence="1" id="KW-0472">Membrane</keyword>
<protein>
    <submittedName>
        <fullName evidence="2">Uncharacterized protein</fullName>
    </submittedName>
</protein>
<feature type="non-terminal residue" evidence="2">
    <location>
        <position position="1"/>
    </location>
</feature>
<gene>
    <name evidence="2" type="ORF">METZ01_LOCUS255799</name>
</gene>
<proteinExistence type="predicted"/>
<dbReference type="EMBL" id="UINC01069512">
    <property type="protein sequence ID" value="SVC02945.1"/>
    <property type="molecule type" value="Genomic_DNA"/>
</dbReference>
<organism evidence="2">
    <name type="scientific">marine metagenome</name>
    <dbReference type="NCBI Taxonomy" id="408172"/>
    <lineage>
        <taxon>unclassified sequences</taxon>
        <taxon>metagenomes</taxon>
        <taxon>ecological metagenomes</taxon>
    </lineage>
</organism>
<evidence type="ECO:0000256" key="1">
    <source>
        <dbReference type="SAM" id="Phobius"/>
    </source>
</evidence>
<keyword evidence="1" id="KW-1133">Transmembrane helix</keyword>
<evidence type="ECO:0000313" key="2">
    <source>
        <dbReference type="EMBL" id="SVC02945.1"/>
    </source>
</evidence>
<keyword evidence="1" id="KW-0812">Transmembrane</keyword>
<feature type="transmembrane region" description="Helical" evidence="1">
    <location>
        <begin position="15"/>
        <end position="34"/>
    </location>
</feature>